<dbReference type="AlphaFoldDB" id="A0A0F9HZW3"/>
<organism evidence="1">
    <name type="scientific">marine sediment metagenome</name>
    <dbReference type="NCBI Taxonomy" id="412755"/>
    <lineage>
        <taxon>unclassified sequences</taxon>
        <taxon>metagenomes</taxon>
        <taxon>ecological metagenomes</taxon>
    </lineage>
</organism>
<comment type="caution">
    <text evidence="1">The sequence shown here is derived from an EMBL/GenBank/DDBJ whole genome shotgun (WGS) entry which is preliminary data.</text>
</comment>
<sequence>MKEEQIQTLGKMMDLYIENRILIASIPDNVWKGLDQIK</sequence>
<accession>A0A0F9HZW3</accession>
<reference evidence="1" key="1">
    <citation type="journal article" date="2015" name="Nature">
        <title>Complex archaea that bridge the gap between prokaryotes and eukaryotes.</title>
        <authorList>
            <person name="Spang A."/>
            <person name="Saw J.H."/>
            <person name="Jorgensen S.L."/>
            <person name="Zaremba-Niedzwiedzka K."/>
            <person name="Martijn J."/>
            <person name="Lind A.E."/>
            <person name="van Eijk R."/>
            <person name="Schleper C."/>
            <person name="Guy L."/>
            <person name="Ettema T.J."/>
        </authorList>
    </citation>
    <scope>NUCLEOTIDE SEQUENCE</scope>
</reference>
<gene>
    <name evidence="1" type="ORF">LCGC14_1721820</name>
</gene>
<dbReference type="EMBL" id="LAZR01015507">
    <property type="protein sequence ID" value="KKM10465.1"/>
    <property type="molecule type" value="Genomic_DNA"/>
</dbReference>
<proteinExistence type="predicted"/>
<name>A0A0F9HZW3_9ZZZZ</name>
<protein>
    <submittedName>
        <fullName evidence="1">Uncharacterized protein</fullName>
    </submittedName>
</protein>
<evidence type="ECO:0000313" key="1">
    <source>
        <dbReference type="EMBL" id="KKM10465.1"/>
    </source>
</evidence>